<evidence type="ECO:0000313" key="3">
    <source>
        <dbReference type="Proteomes" id="UP000886469"/>
    </source>
</evidence>
<gene>
    <name evidence="2" type="ORF">E4Q08_15455</name>
</gene>
<dbReference type="Proteomes" id="UP000886469">
    <property type="component" value="Unassembled WGS sequence"/>
</dbReference>
<comment type="caution">
    <text evidence="2">The sequence shown here is derived from an EMBL/GenBank/DDBJ whole genome shotgun (WGS) entry which is preliminary data.</text>
</comment>
<name>A0ABX1TC64_9PROT</name>
<sequence length="82" mass="8860">MTALGASGARKTIGENAAFEIAAELASGGHRARAWRPGSRRRRDSTRDRGGQSAEAPWLELMALIELCDRHSATAEDRRALA</sequence>
<evidence type="ECO:0000313" key="2">
    <source>
        <dbReference type="EMBL" id="NMQ06546.1"/>
    </source>
</evidence>
<organism evidence="2 3">
    <name type="scientific">Candidatus Accumulibacter contiguus</name>
    <dbReference type="NCBI Taxonomy" id="2954381"/>
    <lineage>
        <taxon>Bacteria</taxon>
        <taxon>Pseudomonadati</taxon>
        <taxon>Pseudomonadota</taxon>
        <taxon>Betaproteobacteria</taxon>
        <taxon>Candidatus Accumulibacter</taxon>
    </lineage>
</organism>
<reference evidence="2" key="1">
    <citation type="submission" date="2019-03" db="EMBL/GenBank/DDBJ databases">
        <title>Metabolic reconstructions from genomes of highly enriched 'Candidatus Accumulibacter' and 'Candidatus Competibacter' bioreactor populations.</title>
        <authorList>
            <person name="Annavajhala M.K."/>
            <person name="Welles L."/>
            <person name="Abbas B."/>
            <person name="Sorokin D."/>
            <person name="Park H."/>
            <person name="Van Loosdrecht M."/>
            <person name="Chandran K."/>
        </authorList>
    </citation>
    <scope>NUCLEOTIDE SEQUENCE</scope>
    <source>
        <strain evidence="2">SBR_L</strain>
    </source>
</reference>
<feature type="region of interest" description="Disordered" evidence="1">
    <location>
        <begin position="27"/>
        <end position="54"/>
    </location>
</feature>
<protein>
    <submittedName>
        <fullName evidence="2">Uncharacterized protein</fullName>
    </submittedName>
</protein>
<proteinExistence type="predicted"/>
<accession>A0ABX1TC64</accession>
<feature type="compositionally biased region" description="Basic residues" evidence="1">
    <location>
        <begin position="30"/>
        <end position="44"/>
    </location>
</feature>
<keyword evidence="3" id="KW-1185">Reference proteome</keyword>
<evidence type="ECO:0000256" key="1">
    <source>
        <dbReference type="SAM" id="MobiDB-lite"/>
    </source>
</evidence>
<dbReference type="EMBL" id="SPMX01000045">
    <property type="protein sequence ID" value="NMQ06546.1"/>
    <property type="molecule type" value="Genomic_DNA"/>
</dbReference>
<dbReference type="RefSeq" id="WP_169071055.1">
    <property type="nucleotide sequence ID" value="NZ_JAZKUC010000001.1"/>
</dbReference>